<dbReference type="InterPro" id="IPR053008">
    <property type="entry name" value="Phomopsin_biosynth_assoc"/>
</dbReference>
<dbReference type="Proteomes" id="UP001140453">
    <property type="component" value="Unassembled WGS sequence"/>
</dbReference>
<evidence type="ECO:0000256" key="2">
    <source>
        <dbReference type="SAM" id="Phobius"/>
    </source>
</evidence>
<keyword evidence="2" id="KW-0812">Transmembrane</keyword>
<proteinExistence type="predicted"/>
<dbReference type="AlphaFoldDB" id="A0A9W8YR26"/>
<evidence type="ECO:0000313" key="3">
    <source>
        <dbReference type="EMBL" id="KAJ4388530.1"/>
    </source>
</evidence>
<gene>
    <name evidence="3" type="ORF">N0V93_005988</name>
</gene>
<evidence type="ECO:0000256" key="1">
    <source>
        <dbReference type="SAM" id="MobiDB-lite"/>
    </source>
</evidence>
<organism evidence="3 4">
    <name type="scientific">Gnomoniopsis smithogilvyi</name>
    <dbReference type="NCBI Taxonomy" id="1191159"/>
    <lineage>
        <taxon>Eukaryota</taxon>
        <taxon>Fungi</taxon>
        <taxon>Dikarya</taxon>
        <taxon>Ascomycota</taxon>
        <taxon>Pezizomycotina</taxon>
        <taxon>Sordariomycetes</taxon>
        <taxon>Sordariomycetidae</taxon>
        <taxon>Diaporthales</taxon>
        <taxon>Gnomoniaceae</taxon>
        <taxon>Gnomoniopsis</taxon>
    </lineage>
</organism>
<feature type="region of interest" description="Disordered" evidence="1">
    <location>
        <begin position="10"/>
        <end position="34"/>
    </location>
</feature>
<keyword evidence="2" id="KW-0472">Membrane</keyword>
<evidence type="ECO:0000313" key="4">
    <source>
        <dbReference type="Proteomes" id="UP001140453"/>
    </source>
</evidence>
<dbReference type="PANTHER" id="PTHR35896">
    <property type="entry name" value="IG-LIKE DOMAIN-CONTAINING PROTEIN"/>
    <property type="match status" value="1"/>
</dbReference>
<protein>
    <submittedName>
        <fullName evidence="3">Uncharacterized protein</fullName>
    </submittedName>
</protein>
<dbReference type="EMBL" id="JAPEVB010000004">
    <property type="protein sequence ID" value="KAJ4388530.1"/>
    <property type="molecule type" value="Genomic_DNA"/>
</dbReference>
<reference evidence="3" key="1">
    <citation type="submission" date="2022-10" db="EMBL/GenBank/DDBJ databases">
        <title>Tapping the CABI collections for fungal endophytes: first genome assemblies for Collariella, Neodidymelliopsis, Ascochyta clinopodiicola, Didymella pomorum, Didymosphaeria variabile, Neocosmospora piperis and Neocucurbitaria cava.</title>
        <authorList>
            <person name="Hill R."/>
        </authorList>
    </citation>
    <scope>NUCLEOTIDE SEQUENCE</scope>
    <source>
        <strain evidence="3">IMI 355082</strain>
    </source>
</reference>
<keyword evidence="2" id="KW-1133">Transmembrane helix</keyword>
<sequence>MASQQQYHKLAKAPLADGDSTDDETLTSSSPRTPIFNTNSGKSVKVTVPLWAFALSNSLSLVLLVALSYQAFAPRPAPANAIITNPSTVVGSYDFEGYVCAPQEADPAVARARGCFYDTFTMQWYPRERYEVNESLELMNRFYDMGWPRFLDREKTQPVVDLETAPNIYYILAKEHLWHCGYTLIQTHLWITMGFDPPESFEHTEHCVQTLLDVIEANPPSDFMEIKSNTRSSLEPEEYQIVCILY</sequence>
<comment type="caution">
    <text evidence="3">The sequence shown here is derived from an EMBL/GenBank/DDBJ whole genome shotgun (WGS) entry which is preliminary data.</text>
</comment>
<keyword evidence="4" id="KW-1185">Reference proteome</keyword>
<accession>A0A9W8YR26</accession>
<name>A0A9W8YR26_9PEZI</name>
<feature type="transmembrane region" description="Helical" evidence="2">
    <location>
        <begin position="50"/>
        <end position="72"/>
    </location>
</feature>
<dbReference type="PANTHER" id="PTHR35896:SF3">
    <property type="entry name" value="MAJOR FACILITATOR SUPERFAMILY TRANSPORTER"/>
    <property type="match status" value="1"/>
</dbReference>
<dbReference type="OrthoDB" id="3501153at2759"/>